<feature type="domain" description="Pili assembly chaperone C-terminal" evidence="8">
    <location>
        <begin position="168"/>
        <end position="221"/>
    </location>
</feature>
<dbReference type="PANTHER" id="PTHR30251">
    <property type="entry name" value="PILUS ASSEMBLY CHAPERONE"/>
    <property type="match status" value="1"/>
</dbReference>
<name>A0A8I0D0Q3_9PSED</name>
<dbReference type="InterPro" id="IPR050643">
    <property type="entry name" value="Periplasmic_pilus_chap"/>
</dbReference>
<keyword evidence="5" id="KW-0143">Chaperone</keyword>
<evidence type="ECO:0000259" key="8">
    <source>
        <dbReference type="Pfam" id="PF02753"/>
    </source>
</evidence>
<evidence type="ECO:0000256" key="3">
    <source>
        <dbReference type="ARBA" id="ARBA00022729"/>
    </source>
</evidence>
<dbReference type="InterPro" id="IPR013783">
    <property type="entry name" value="Ig-like_fold"/>
</dbReference>
<dbReference type="InterPro" id="IPR016148">
    <property type="entry name" value="Pili_assmbl_chaperone_C"/>
</dbReference>
<gene>
    <name evidence="9" type="ORF">HU722_37425</name>
</gene>
<dbReference type="Pfam" id="PF00345">
    <property type="entry name" value="PapD_N"/>
    <property type="match status" value="1"/>
</dbReference>
<dbReference type="Gene3D" id="2.60.40.10">
    <property type="entry name" value="Immunoglobulins"/>
    <property type="match status" value="2"/>
</dbReference>
<dbReference type="GO" id="GO:0071555">
    <property type="term" value="P:cell wall organization"/>
    <property type="evidence" value="ECO:0007669"/>
    <property type="project" value="InterPro"/>
</dbReference>
<evidence type="ECO:0000256" key="4">
    <source>
        <dbReference type="ARBA" id="ARBA00022764"/>
    </source>
</evidence>
<evidence type="ECO:0000313" key="9">
    <source>
        <dbReference type="EMBL" id="MBC3297227.1"/>
    </source>
</evidence>
<comment type="similarity">
    <text evidence="2">Belongs to the periplasmic pilus chaperone family.</text>
</comment>
<dbReference type="InterPro" id="IPR036316">
    <property type="entry name" value="Pili_assmbl_chap_C_dom_sf"/>
</dbReference>
<dbReference type="PRINTS" id="PR00969">
    <property type="entry name" value="CHAPERONPILI"/>
</dbReference>
<keyword evidence="3 6" id="KW-0732">Signal</keyword>
<evidence type="ECO:0000256" key="6">
    <source>
        <dbReference type="SAM" id="SignalP"/>
    </source>
</evidence>
<dbReference type="Pfam" id="PF02753">
    <property type="entry name" value="PapD_C"/>
    <property type="match status" value="1"/>
</dbReference>
<proteinExistence type="inferred from homology"/>
<dbReference type="InterPro" id="IPR001829">
    <property type="entry name" value="Pili_assmbl_chaperone_bac"/>
</dbReference>
<keyword evidence="4" id="KW-0574">Periplasm</keyword>
<feature type="signal peptide" evidence="6">
    <location>
        <begin position="1"/>
        <end position="24"/>
    </location>
</feature>
<feature type="chain" id="PRO_5034916212" evidence="6">
    <location>
        <begin position="25"/>
        <end position="229"/>
    </location>
</feature>
<dbReference type="PANTHER" id="PTHR30251:SF0">
    <property type="entry name" value="FIMBRIAL CHAPERONE PROTEIN ELFD-RELATED"/>
    <property type="match status" value="1"/>
</dbReference>
<dbReference type="SUPFAM" id="SSF49584">
    <property type="entry name" value="Periplasmic chaperone C-domain"/>
    <property type="match status" value="1"/>
</dbReference>
<sequence length="229" mass="24739">MKKTFILFLGVVSAIFLNSTSTFAAGGVFLGKTRIVYPASASQASISVNNSSNSDVFLIQSWLSDKEGQKTHDFIVTPPLFVIKPGKESTLRMELTSAPAWPKDRETLYYFNVKAIPSATEGTKSNSLQIATQTVIKVFVRPDNLPGNVGDAPKNLRCSQSGSSVKLTNPSPYYISMVNLHMAAGKHPSIMIPPKSSVDIPALSQKSGLSFQTINDFGTVTPVQECTFS</sequence>
<organism evidence="9">
    <name type="scientific">Pseudomonas tritici</name>
    <dbReference type="NCBI Taxonomy" id="2745518"/>
    <lineage>
        <taxon>Bacteria</taxon>
        <taxon>Pseudomonadati</taxon>
        <taxon>Pseudomonadota</taxon>
        <taxon>Gammaproteobacteria</taxon>
        <taxon>Pseudomonadales</taxon>
        <taxon>Pseudomonadaceae</taxon>
        <taxon>Pseudomonas</taxon>
    </lineage>
</organism>
<reference evidence="9" key="1">
    <citation type="journal article" date="2020" name="Microorganisms">
        <title>Reliable Identification of Environmental Pseudomonas Isolates Using the rpoD Gene.</title>
        <authorList>
            <consortium name="The Broad Institute Genome Sequencing Platform"/>
            <person name="Girard L."/>
            <person name="Lood C."/>
            <person name="Rokni-Zadeh H."/>
            <person name="van Noort V."/>
            <person name="Lavigne R."/>
            <person name="De Mot R."/>
        </authorList>
    </citation>
    <scope>NUCLEOTIDE SEQUENCE [LARGE SCALE GENOMIC DNA]</scope>
    <source>
        <strain evidence="9">SWRI145</strain>
    </source>
</reference>
<evidence type="ECO:0000256" key="2">
    <source>
        <dbReference type="ARBA" id="ARBA00007399"/>
    </source>
</evidence>
<comment type="caution">
    <text evidence="9">The sequence shown here is derived from an EMBL/GenBank/DDBJ whole genome shotgun (WGS) entry which is preliminary data.</text>
</comment>
<accession>A0A8I0D0Q3</accession>
<evidence type="ECO:0000259" key="7">
    <source>
        <dbReference type="Pfam" id="PF00345"/>
    </source>
</evidence>
<dbReference type="EMBL" id="JABWQF010000032">
    <property type="protein sequence ID" value="MBC3297227.1"/>
    <property type="molecule type" value="Genomic_DNA"/>
</dbReference>
<dbReference type="InterPro" id="IPR016147">
    <property type="entry name" value="Pili_assmbl_chaperone_N"/>
</dbReference>
<dbReference type="InterPro" id="IPR008962">
    <property type="entry name" value="PapD-like_sf"/>
</dbReference>
<feature type="domain" description="Pili assembly chaperone N-terminal" evidence="7">
    <location>
        <begin position="28"/>
        <end position="145"/>
    </location>
</feature>
<evidence type="ECO:0000256" key="1">
    <source>
        <dbReference type="ARBA" id="ARBA00004418"/>
    </source>
</evidence>
<comment type="subcellular location">
    <subcellularLocation>
        <location evidence="1">Periplasm</location>
    </subcellularLocation>
</comment>
<evidence type="ECO:0000256" key="5">
    <source>
        <dbReference type="ARBA" id="ARBA00023186"/>
    </source>
</evidence>
<dbReference type="SUPFAM" id="SSF49354">
    <property type="entry name" value="PapD-like"/>
    <property type="match status" value="1"/>
</dbReference>
<dbReference type="GO" id="GO:0030288">
    <property type="term" value="C:outer membrane-bounded periplasmic space"/>
    <property type="evidence" value="ECO:0007669"/>
    <property type="project" value="InterPro"/>
</dbReference>
<protein>
    <submittedName>
        <fullName evidence="9">Fimbria/pilus periplasmic chaperone</fullName>
    </submittedName>
</protein>
<dbReference type="AlphaFoldDB" id="A0A8I0D0Q3"/>